<reference evidence="2 3" key="1">
    <citation type="journal article" date="2017" name="Genome Announc.">
        <title>Genome sequence of the saprophytic ascomycete Epicoccum nigrum ICMP 19927 strain isolated from New Zealand.</title>
        <authorList>
            <person name="Fokin M."/>
            <person name="Fleetwood D."/>
            <person name="Weir B.S."/>
            <person name="Villas-Boas S.G."/>
        </authorList>
    </citation>
    <scope>NUCLEOTIDE SEQUENCE [LARGE SCALE GENOMIC DNA]</scope>
    <source>
        <strain evidence="2 3">ICMP 19927</strain>
    </source>
</reference>
<feature type="region of interest" description="Disordered" evidence="1">
    <location>
        <begin position="177"/>
        <end position="319"/>
    </location>
</feature>
<evidence type="ECO:0000256" key="1">
    <source>
        <dbReference type="SAM" id="MobiDB-lite"/>
    </source>
</evidence>
<evidence type="ECO:0000313" key="3">
    <source>
        <dbReference type="Proteomes" id="UP000193240"/>
    </source>
</evidence>
<dbReference type="InParanoid" id="A0A1Y2M0G9"/>
<organism evidence="2 3">
    <name type="scientific">Epicoccum nigrum</name>
    <name type="common">Soil fungus</name>
    <name type="synonym">Epicoccum purpurascens</name>
    <dbReference type="NCBI Taxonomy" id="105696"/>
    <lineage>
        <taxon>Eukaryota</taxon>
        <taxon>Fungi</taxon>
        <taxon>Dikarya</taxon>
        <taxon>Ascomycota</taxon>
        <taxon>Pezizomycotina</taxon>
        <taxon>Dothideomycetes</taxon>
        <taxon>Pleosporomycetidae</taxon>
        <taxon>Pleosporales</taxon>
        <taxon>Pleosporineae</taxon>
        <taxon>Didymellaceae</taxon>
        <taxon>Epicoccum</taxon>
    </lineage>
</organism>
<evidence type="ECO:0000313" key="2">
    <source>
        <dbReference type="EMBL" id="OSS49492.1"/>
    </source>
</evidence>
<proteinExistence type="predicted"/>
<feature type="region of interest" description="Disordered" evidence="1">
    <location>
        <begin position="523"/>
        <end position="552"/>
    </location>
</feature>
<protein>
    <submittedName>
        <fullName evidence="2">Uncharacterized protein</fullName>
    </submittedName>
</protein>
<feature type="region of interest" description="Disordered" evidence="1">
    <location>
        <begin position="646"/>
        <end position="673"/>
    </location>
</feature>
<dbReference type="STRING" id="105696.A0A1Y2M0G9"/>
<keyword evidence="3" id="KW-1185">Reference proteome</keyword>
<dbReference type="OMA" id="HSHTEQY"/>
<dbReference type="EMBL" id="KZ107843">
    <property type="protein sequence ID" value="OSS49492.1"/>
    <property type="molecule type" value="Genomic_DNA"/>
</dbReference>
<accession>A0A1Y2M0G9</accession>
<gene>
    <name evidence="2" type="ORF">B5807_06196</name>
</gene>
<name>A0A1Y2M0G9_EPING</name>
<feature type="region of interest" description="Disordered" evidence="1">
    <location>
        <begin position="419"/>
        <end position="506"/>
    </location>
</feature>
<feature type="region of interest" description="Disordered" evidence="1">
    <location>
        <begin position="73"/>
        <end position="125"/>
    </location>
</feature>
<feature type="compositionally biased region" description="Polar residues" evidence="1">
    <location>
        <begin position="336"/>
        <end position="355"/>
    </location>
</feature>
<feature type="region of interest" description="Disordered" evidence="1">
    <location>
        <begin position="336"/>
        <end position="384"/>
    </location>
</feature>
<dbReference type="Proteomes" id="UP000193240">
    <property type="component" value="Unassembled WGS sequence"/>
</dbReference>
<dbReference type="AlphaFoldDB" id="A0A1Y2M0G9"/>
<sequence>MPPTLHPYLKRGLDFDASPIHPSDLVEDISTADHDEAHDTAKRRRVEAIALQCLQGKPPFILTAQFKGPFTGWRNPWAKHADRPGVQSRGGEEQALGRERRRSRTSKVASPEASRAAGHSEDDLYSEAELEYLPATAPIPEDDDLTGATEFFSVDTEEFIANNSPANPFWLRRPVASISFPPNSQTDKSPIKLRKRDDRFNSRKSLQLALPKEPLGGRSLPIRATPPDEWRSSASAPMDISSFAEAATPVQQVPEEDVSNTTPSADVPDSSRLRADSAQSEEARSSQAAQHAQTSVPAETPGGVLKDPNPVLLGEQAAHPQSFDSLVPATIYKDPSTIQVPQSSPLHRPTGFSSHHIQRSSEGVAGQVTRSVSELPPSPLDFKSIKETRLSKKLLHDLMASPAPASSTGFIYRRIGQSKYDSTSGSKIKPRAVSFNSSPSLKKKEEAQSGGEAEESTTAVAPEPPVEIPSAVSGTVEEVTQSFDNDSNEERDEQQESYKSRQSQYSTQAAMLLAQIEFQEDISQSSTSSATLRPWSQPAENTPPPLLAQPSPAITPLSVFNAHTDVSFSDLAGDSTLHGPSVSTQDLFAAASPFAFSTVKKKSERPRRTSLRFALTSNLSENLIAKCPTPSAERVPLKERNKTMSWSFTHDKPSQEPPKAASQHTTHDIGLPQLDFNTSLDFGPTTDFTDCFLKGLNNEP</sequence>
<feature type="compositionally biased region" description="Low complexity" evidence="1">
    <location>
        <begin position="276"/>
        <end position="293"/>
    </location>
</feature>